<accession>A0A327NQY7</accession>
<dbReference type="Pfam" id="PF00498">
    <property type="entry name" value="FHA"/>
    <property type="match status" value="1"/>
</dbReference>
<dbReference type="AlphaFoldDB" id="A0A327NQY7"/>
<keyword evidence="3" id="KW-1185">Reference proteome</keyword>
<name>A0A327NQY7_9BACT</name>
<comment type="caution">
    <text evidence="2">The sequence shown here is derived from an EMBL/GenBank/DDBJ whole genome shotgun (WGS) entry which is preliminary data.</text>
</comment>
<dbReference type="Proteomes" id="UP000249016">
    <property type="component" value="Unassembled WGS sequence"/>
</dbReference>
<organism evidence="2 3">
    <name type="scientific">Spirosoma telluris</name>
    <dbReference type="NCBI Taxonomy" id="2183553"/>
    <lineage>
        <taxon>Bacteria</taxon>
        <taxon>Pseudomonadati</taxon>
        <taxon>Bacteroidota</taxon>
        <taxon>Cytophagia</taxon>
        <taxon>Cytophagales</taxon>
        <taxon>Cytophagaceae</taxon>
        <taxon>Spirosoma</taxon>
    </lineage>
</organism>
<dbReference type="RefSeq" id="WP_111348530.1">
    <property type="nucleotide sequence ID" value="NZ_QLII01000001.1"/>
</dbReference>
<protein>
    <submittedName>
        <fullName evidence="2">FHA domain-containing protein</fullName>
    </submittedName>
</protein>
<dbReference type="InterPro" id="IPR008984">
    <property type="entry name" value="SMAD_FHA_dom_sf"/>
</dbReference>
<dbReference type="InterPro" id="IPR000253">
    <property type="entry name" value="FHA_dom"/>
</dbReference>
<proteinExistence type="predicted"/>
<dbReference type="Gene3D" id="2.60.200.20">
    <property type="match status" value="1"/>
</dbReference>
<evidence type="ECO:0000259" key="1">
    <source>
        <dbReference type="PROSITE" id="PS50006"/>
    </source>
</evidence>
<dbReference type="OrthoDB" id="949044at2"/>
<sequence length="200" mass="22403">MGVFKNTLIQCQQCRRKILVKPADSERGHILCTHTGCGAVNSLSASFYYDEAIVTGLPDCGQLTYLNNASVWFALRFGINIIGVGSDSTIQLPRFLHNNQCYISRQHCTLNVLFDKWTGQLRYQLQDGVVLPNAGTYQPSKNGTAVNQTKLRFTELIDVPDGGLITLGGIDTFRLSHYRFPTALLDTYRVHLQFDPDQTE</sequence>
<dbReference type="CDD" id="cd00060">
    <property type="entry name" value="FHA"/>
    <property type="match status" value="1"/>
</dbReference>
<evidence type="ECO:0000313" key="2">
    <source>
        <dbReference type="EMBL" id="RAI77657.1"/>
    </source>
</evidence>
<dbReference type="EMBL" id="QLII01000001">
    <property type="protein sequence ID" value="RAI77657.1"/>
    <property type="molecule type" value="Genomic_DNA"/>
</dbReference>
<reference evidence="2 3" key="1">
    <citation type="submission" date="2018-06" db="EMBL/GenBank/DDBJ databases">
        <title>Spirosoma sp. HMF3257 Genome sequencing and assembly.</title>
        <authorList>
            <person name="Kang H."/>
            <person name="Cha I."/>
            <person name="Kim H."/>
            <person name="Kang J."/>
            <person name="Joh K."/>
        </authorList>
    </citation>
    <scope>NUCLEOTIDE SEQUENCE [LARGE SCALE GENOMIC DNA]</scope>
    <source>
        <strain evidence="2 3">HMF3257</strain>
    </source>
</reference>
<dbReference type="PROSITE" id="PS50006">
    <property type="entry name" value="FHA_DOMAIN"/>
    <property type="match status" value="1"/>
</dbReference>
<evidence type="ECO:0000313" key="3">
    <source>
        <dbReference type="Proteomes" id="UP000249016"/>
    </source>
</evidence>
<gene>
    <name evidence="2" type="ORF">HMF3257_32325</name>
</gene>
<dbReference type="SUPFAM" id="SSF49879">
    <property type="entry name" value="SMAD/FHA domain"/>
    <property type="match status" value="1"/>
</dbReference>
<feature type="domain" description="FHA" evidence="1">
    <location>
        <begin position="80"/>
        <end position="151"/>
    </location>
</feature>